<organism evidence="10 11">
    <name type="scientific">Kribbella koreensis</name>
    <dbReference type="NCBI Taxonomy" id="57909"/>
    <lineage>
        <taxon>Bacteria</taxon>
        <taxon>Bacillati</taxon>
        <taxon>Actinomycetota</taxon>
        <taxon>Actinomycetes</taxon>
        <taxon>Propionibacteriales</taxon>
        <taxon>Kribbellaceae</taxon>
        <taxon>Kribbella</taxon>
    </lineage>
</organism>
<evidence type="ECO:0000259" key="9">
    <source>
        <dbReference type="PROSITE" id="PS50928"/>
    </source>
</evidence>
<dbReference type="RefSeq" id="WP_343977369.1">
    <property type="nucleotide sequence ID" value="NZ_BAAAHK010000016.1"/>
</dbReference>
<feature type="transmembrane region" description="Helical" evidence="7">
    <location>
        <begin position="102"/>
        <end position="123"/>
    </location>
</feature>
<feature type="domain" description="ABC transmembrane type-1" evidence="9">
    <location>
        <begin position="66"/>
        <end position="257"/>
    </location>
</feature>
<comment type="subcellular location">
    <subcellularLocation>
        <location evidence="1 7">Cell membrane</location>
        <topology evidence="1 7">Multi-pass membrane protein</topology>
    </subcellularLocation>
</comment>
<evidence type="ECO:0000256" key="2">
    <source>
        <dbReference type="ARBA" id="ARBA00022448"/>
    </source>
</evidence>
<evidence type="ECO:0000256" key="8">
    <source>
        <dbReference type="SAM" id="MobiDB-lite"/>
    </source>
</evidence>
<sequence>MSAVLYDVPGPRARARNMILNVVVALVVLGVIAWVVYRLNDTGQFQSRRWAQFQYKSIQEQLLTGLLNTLKAAGLAAVLAFLFAAVFAAARISDHKWVRVPATFVVELFRAIPVLILMFFFYYGNLEFHLGLGPFWAVVFGLTLYNGSVLAEIFRAGISAVPKGQREAAYATGLRKNQVVRLILLPQAIRAMLPAIVSQLVVLLKDTALGFIITYNELLYVAKQMGGRLEFGFPYIPTYMVVAVIYIGICSLLSVLARYLEGRTRRNRKIATGTALPPAAGPSDGFSRQGNLFPSGGTGEA</sequence>
<evidence type="ECO:0000256" key="4">
    <source>
        <dbReference type="ARBA" id="ARBA00022692"/>
    </source>
</evidence>
<dbReference type="InterPro" id="IPR000515">
    <property type="entry name" value="MetI-like"/>
</dbReference>
<evidence type="ECO:0000256" key="1">
    <source>
        <dbReference type="ARBA" id="ARBA00004651"/>
    </source>
</evidence>
<name>A0ABN1RA75_9ACTN</name>
<dbReference type="Proteomes" id="UP001500542">
    <property type="component" value="Unassembled WGS sequence"/>
</dbReference>
<keyword evidence="2 7" id="KW-0813">Transport</keyword>
<keyword evidence="3" id="KW-1003">Cell membrane</keyword>
<comment type="similarity">
    <text evidence="7">Belongs to the binding-protein-dependent transport system permease family.</text>
</comment>
<evidence type="ECO:0000256" key="7">
    <source>
        <dbReference type="RuleBase" id="RU363032"/>
    </source>
</evidence>
<keyword evidence="6 7" id="KW-0472">Membrane</keyword>
<dbReference type="InterPro" id="IPR035906">
    <property type="entry name" value="MetI-like_sf"/>
</dbReference>
<dbReference type="InterPro" id="IPR010065">
    <property type="entry name" value="AA_ABC_transptr_permease_3TM"/>
</dbReference>
<protein>
    <submittedName>
        <fullName evidence="10">Amino acid ABC transporter permease</fullName>
    </submittedName>
</protein>
<dbReference type="CDD" id="cd06261">
    <property type="entry name" value="TM_PBP2"/>
    <property type="match status" value="1"/>
</dbReference>
<dbReference type="EMBL" id="BAAAHK010000016">
    <property type="protein sequence ID" value="GAA0953979.1"/>
    <property type="molecule type" value="Genomic_DNA"/>
</dbReference>
<feature type="transmembrane region" description="Helical" evidence="7">
    <location>
        <begin position="235"/>
        <end position="260"/>
    </location>
</feature>
<keyword evidence="11" id="KW-1185">Reference proteome</keyword>
<feature type="transmembrane region" description="Helical" evidence="7">
    <location>
        <begin position="72"/>
        <end position="90"/>
    </location>
</feature>
<gene>
    <name evidence="10" type="ORF">GCM10009554_59120</name>
</gene>
<evidence type="ECO:0000256" key="6">
    <source>
        <dbReference type="ARBA" id="ARBA00023136"/>
    </source>
</evidence>
<feature type="region of interest" description="Disordered" evidence="8">
    <location>
        <begin position="271"/>
        <end position="301"/>
    </location>
</feature>
<accession>A0ABN1RA75</accession>
<reference evidence="11" key="1">
    <citation type="journal article" date="2019" name="Int. J. Syst. Evol. Microbiol.">
        <title>The Global Catalogue of Microorganisms (GCM) 10K type strain sequencing project: providing services to taxonomists for standard genome sequencing and annotation.</title>
        <authorList>
            <consortium name="The Broad Institute Genomics Platform"/>
            <consortium name="The Broad Institute Genome Sequencing Center for Infectious Disease"/>
            <person name="Wu L."/>
            <person name="Ma J."/>
        </authorList>
    </citation>
    <scope>NUCLEOTIDE SEQUENCE [LARGE SCALE GENOMIC DNA]</scope>
    <source>
        <strain evidence="11">JCM 10977</strain>
    </source>
</reference>
<dbReference type="Gene3D" id="1.10.3720.10">
    <property type="entry name" value="MetI-like"/>
    <property type="match status" value="1"/>
</dbReference>
<dbReference type="PANTHER" id="PTHR30614">
    <property type="entry name" value="MEMBRANE COMPONENT OF AMINO ACID ABC TRANSPORTER"/>
    <property type="match status" value="1"/>
</dbReference>
<dbReference type="Pfam" id="PF00528">
    <property type="entry name" value="BPD_transp_1"/>
    <property type="match status" value="1"/>
</dbReference>
<feature type="transmembrane region" description="Helical" evidence="7">
    <location>
        <begin position="135"/>
        <end position="154"/>
    </location>
</feature>
<proteinExistence type="inferred from homology"/>
<dbReference type="InterPro" id="IPR043429">
    <property type="entry name" value="ArtM/GltK/GlnP/TcyL/YhdX-like"/>
</dbReference>
<dbReference type="PANTHER" id="PTHR30614:SF21">
    <property type="entry name" value="AMINO ACID ABC TRANSPORTER PERMEASE"/>
    <property type="match status" value="1"/>
</dbReference>
<dbReference type="NCBIfam" id="TIGR01726">
    <property type="entry name" value="HEQRo_perm_3TM"/>
    <property type="match status" value="1"/>
</dbReference>
<keyword evidence="4 7" id="KW-0812">Transmembrane</keyword>
<comment type="caution">
    <text evidence="10">The sequence shown here is derived from an EMBL/GenBank/DDBJ whole genome shotgun (WGS) entry which is preliminary data.</text>
</comment>
<feature type="compositionally biased region" description="Low complexity" evidence="8">
    <location>
        <begin position="271"/>
        <end position="282"/>
    </location>
</feature>
<keyword evidence="5 7" id="KW-1133">Transmembrane helix</keyword>
<evidence type="ECO:0000256" key="3">
    <source>
        <dbReference type="ARBA" id="ARBA00022475"/>
    </source>
</evidence>
<dbReference type="PROSITE" id="PS50928">
    <property type="entry name" value="ABC_TM1"/>
    <property type="match status" value="1"/>
</dbReference>
<evidence type="ECO:0000313" key="11">
    <source>
        <dbReference type="Proteomes" id="UP001500542"/>
    </source>
</evidence>
<evidence type="ECO:0000313" key="10">
    <source>
        <dbReference type="EMBL" id="GAA0953979.1"/>
    </source>
</evidence>
<feature type="transmembrane region" description="Helical" evidence="7">
    <location>
        <begin position="18"/>
        <end position="37"/>
    </location>
</feature>
<dbReference type="SUPFAM" id="SSF161098">
    <property type="entry name" value="MetI-like"/>
    <property type="match status" value="1"/>
</dbReference>
<evidence type="ECO:0000256" key="5">
    <source>
        <dbReference type="ARBA" id="ARBA00022989"/>
    </source>
</evidence>